<name>A0ABX0RUT3_9GAMM</name>
<gene>
    <name evidence="3" type="ORF">F3J37_22015</name>
</gene>
<feature type="transmembrane region" description="Helical" evidence="2">
    <location>
        <begin position="112"/>
        <end position="133"/>
    </location>
</feature>
<evidence type="ECO:0000256" key="1">
    <source>
        <dbReference type="SAM" id="MobiDB-lite"/>
    </source>
</evidence>
<comment type="caution">
    <text evidence="3">The sequence shown here is derived from an EMBL/GenBank/DDBJ whole genome shotgun (WGS) entry which is preliminary data.</text>
</comment>
<feature type="compositionally biased region" description="Low complexity" evidence="1">
    <location>
        <begin position="15"/>
        <end position="26"/>
    </location>
</feature>
<keyword evidence="2" id="KW-1133">Transmembrane helix</keyword>
<evidence type="ECO:0000313" key="4">
    <source>
        <dbReference type="Proteomes" id="UP001515780"/>
    </source>
</evidence>
<keyword evidence="2" id="KW-0472">Membrane</keyword>
<feature type="transmembrane region" description="Helical" evidence="2">
    <location>
        <begin position="84"/>
        <end position="100"/>
    </location>
</feature>
<evidence type="ECO:0000256" key="2">
    <source>
        <dbReference type="SAM" id="Phobius"/>
    </source>
</evidence>
<proteinExistence type="predicted"/>
<feature type="region of interest" description="Disordered" evidence="1">
    <location>
        <begin position="1"/>
        <end position="29"/>
    </location>
</feature>
<keyword evidence="2" id="KW-0812">Transmembrane</keyword>
<organism evidence="3 4">
    <name type="scientific">Candidatus Pantoea communis</name>
    <dbReference type="NCBI Taxonomy" id="2608354"/>
    <lineage>
        <taxon>Bacteria</taxon>
        <taxon>Pseudomonadati</taxon>
        <taxon>Pseudomonadota</taxon>
        <taxon>Gammaproteobacteria</taxon>
        <taxon>Enterobacterales</taxon>
        <taxon>Erwiniaceae</taxon>
        <taxon>Pantoea</taxon>
    </lineage>
</organism>
<accession>A0ABX0RUT3</accession>
<feature type="transmembrane region" description="Helical" evidence="2">
    <location>
        <begin position="53"/>
        <end position="72"/>
    </location>
</feature>
<reference evidence="3 4" key="1">
    <citation type="journal article" date="2019" name="bioRxiv">
        <title>Bacteria contribute to plant secondary compound degradation in a generalist herbivore system.</title>
        <authorList>
            <person name="Francoeur C.B."/>
            <person name="Khadempour L."/>
            <person name="Moreira-Soto R.D."/>
            <person name="Gotting K."/>
            <person name="Book A.J."/>
            <person name="Pinto-Tomas A.A."/>
            <person name="Keefover-Ring K."/>
            <person name="Currie C.R."/>
        </authorList>
    </citation>
    <scope>NUCLEOTIDE SEQUENCE [LARGE SCALE GENOMIC DNA]</scope>
    <source>
        <strain evidence="3">Al-1710</strain>
    </source>
</reference>
<protein>
    <submittedName>
        <fullName evidence="3">Uncharacterized protein</fullName>
    </submittedName>
</protein>
<keyword evidence="4" id="KW-1185">Reference proteome</keyword>
<feature type="transmembrane region" description="Helical" evidence="2">
    <location>
        <begin position="145"/>
        <end position="164"/>
    </location>
</feature>
<dbReference type="EMBL" id="VWXC01000020">
    <property type="protein sequence ID" value="NIG21352.1"/>
    <property type="molecule type" value="Genomic_DNA"/>
</dbReference>
<evidence type="ECO:0000313" key="3">
    <source>
        <dbReference type="EMBL" id="NIG21352.1"/>
    </source>
</evidence>
<dbReference type="RefSeq" id="WP_166935823.1">
    <property type="nucleotide sequence ID" value="NZ_VWXC01000020.1"/>
</dbReference>
<dbReference type="Proteomes" id="UP001515780">
    <property type="component" value="Unassembled WGS sequence"/>
</dbReference>
<sequence>MNTPAENRRQRSLTRPAGARAGGKPPALSPYRAREGSMIRTFIGRIKTYQRPAFYSISLLLIINTAIVAWGMRSGTVGFPGWPFWRLSLVISAGVIWWQWRTDCIEQVMIAGIMAFVWALLPVCWFFVAFWNWQLPVTDPGWPVYPSVFSSVICWLLTFFQMMFRGAR</sequence>